<evidence type="ECO:0000313" key="1">
    <source>
        <dbReference type="EMBL" id="VBA42245.1"/>
    </source>
</evidence>
<sequence>MAGTIVEWYEFFLYGTAATLVFSKVFFAQGGDDLDAILSPTRRSFLRPNSKASAPTARRSVWSRC</sequence>
<protein>
    <submittedName>
        <fullName evidence="1">Uncharacterized protein</fullName>
    </submittedName>
</protein>
<keyword evidence="2" id="KW-1185">Reference proteome</keyword>
<dbReference type="EMBL" id="UPHP01000120">
    <property type="protein sequence ID" value="VBA42245.1"/>
    <property type="molecule type" value="Genomic_DNA"/>
</dbReference>
<dbReference type="RefSeq" id="WP_425293717.1">
    <property type="nucleotide sequence ID" value="NZ_UPHP01000120.1"/>
</dbReference>
<reference evidence="1 2" key="1">
    <citation type="submission" date="2018-09" db="EMBL/GenBank/DDBJ databases">
        <authorList>
            <person name="Tagini F."/>
        </authorList>
    </citation>
    <scope>NUCLEOTIDE SEQUENCE [LARGE SCALE GENOMIC DNA]</scope>
    <source>
        <strain evidence="1 2">MK136</strain>
    </source>
</reference>
<dbReference type="AlphaFoldDB" id="A0A498QCR2"/>
<organism evidence="1 2">
    <name type="scientific">Mycobacterium attenuatum</name>
    <dbReference type="NCBI Taxonomy" id="2341086"/>
    <lineage>
        <taxon>Bacteria</taxon>
        <taxon>Bacillati</taxon>
        <taxon>Actinomycetota</taxon>
        <taxon>Actinomycetes</taxon>
        <taxon>Mycobacteriales</taxon>
        <taxon>Mycobacteriaceae</taxon>
        <taxon>Mycobacterium</taxon>
    </lineage>
</organism>
<accession>A0A498QCR2</accession>
<proteinExistence type="predicted"/>
<evidence type="ECO:0000313" key="2">
    <source>
        <dbReference type="Proteomes" id="UP000273307"/>
    </source>
</evidence>
<dbReference type="Proteomes" id="UP000273307">
    <property type="component" value="Unassembled WGS sequence"/>
</dbReference>
<gene>
    <name evidence="1" type="ORF">LAUMK136_04486</name>
</gene>
<name>A0A498QCR2_9MYCO</name>